<name>A0A0W0CDE8_CANGB</name>
<dbReference type="OMA" id="NWRDKGT"/>
<dbReference type="GO" id="GO:0005783">
    <property type="term" value="C:endoplasmic reticulum"/>
    <property type="evidence" value="ECO:0007669"/>
    <property type="project" value="EnsemblFungi"/>
</dbReference>
<dbReference type="VEuPathDB" id="FungiDB:GW608_D05181"/>
<organism evidence="1 2">
    <name type="scientific">Candida glabrata</name>
    <name type="common">Yeast</name>
    <name type="synonym">Torulopsis glabrata</name>
    <dbReference type="NCBI Taxonomy" id="5478"/>
    <lineage>
        <taxon>Eukaryota</taxon>
        <taxon>Fungi</taxon>
        <taxon>Dikarya</taxon>
        <taxon>Ascomycota</taxon>
        <taxon>Saccharomycotina</taxon>
        <taxon>Saccharomycetes</taxon>
        <taxon>Saccharomycetales</taxon>
        <taxon>Saccharomycetaceae</taxon>
        <taxon>Nakaseomyces</taxon>
    </lineage>
</organism>
<reference evidence="1 2" key="1">
    <citation type="submission" date="2015-10" db="EMBL/GenBank/DDBJ databases">
        <title>Draft genomes sequences of Candida glabrata isolates 1A, 1B, 2A, 2B, 3A and 3B.</title>
        <authorList>
            <person name="Haavelsrud O.E."/>
            <person name="Gaustad P."/>
        </authorList>
    </citation>
    <scope>NUCLEOTIDE SEQUENCE [LARGE SCALE GENOMIC DNA]</scope>
    <source>
        <strain evidence="1">910700640</strain>
    </source>
</reference>
<gene>
    <name evidence="1" type="ORF">AO440_000819</name>
</gene>
<keyword evidence="1" id="KW-0012">Acyltransferase</keyword>
<sequence length="294" mass="33378">MEKFSNWRDKGTGIAPFLPPPVPASSKVSVVLNVAWYSVKMVLLLPIMALVMVTGDKFWHRFIYRVLYGLREEIVVVGVKKREVVPWKHYPLRNNVYVCNSSSPWDVLLLGLIAEGPAMFLVPNAGTLYRMNADQYYSYALAGSLDAKLFGKEITSFNDCKGYVCFMFLEGTCSNGKSVLPFEITSKQLGEFLYGKDENDVPVKERINIFTVQLRLNSSIVTPLAIGRREFFLRSIIKGVKAKIKISHEPYSAKNLDSIRAKLMDDDKYKLVSKSLGIEAKRKFVSEFNKKHKL</sequence>
<dbReference type="GO" id="GO:0005811">
    <property type="term" value="C:lipid droplet"/>
    <property type="evidence" value="ECO:0007669"/>
    <property type="project" value="EnsemblFungi"/>
</dbReference>
<dbReference type="VEuPathDB" id="FungiDB:GVI51_D04917"/>
<dbReference type="Proteomes" id="UP000054886">
    <property type="component" value="Unassembled WGS sequence"/>
</dbReference>
<comment type="caution">
    <text evidence="1">The sequence shown here is derived from an EMBL/GenBank/DDBJ whole genome shotgun (WGS) entry which is preliminary data.</text>
</comment>
<dbReference type="GO" id="GO:0034389">
    <property type="term" value="P:lipid droplet organization"/>
    <property type="evidence" value="ECO:0007669"/>
    <property type="project" value="EnsemblFungi"/>
</dbReference>
<dbReference type="VEuPathDB" id="FungiDB:GWK60_D05137"/>
<dbReference type="GO" id="GO:0042171">
    <property type="term" value="F:lysophosphatidic acid acyltransferase activity"/>
    <property type="evidence" value="ECO:0007669"/>
    <property type="project" value="EnsemblFungi"/>
</dbReference>
<dbReference type="EMBL" id="LLZZ01000027">
    <property type="protein sequence ID" value="KTB11847.1"/>
    <property type="molecule type" value="Genomic_DNA"/>
</dbReference>
<keyword evidence="1" id="KW-0808">Transferase</keyword>
<evidence type="ECO:0000313" key="1">
    <source>
        <dbReference type="EMBL" id="KTB11847.1"/>
    </source>
</evidence>
<dbReference type="GO" id="GO:0035356">
    <property type="term" value="P:intracellular triglyceride homeostasis"/>
    <property type="evidence" value="ECO:0007669"/>
    <property type="project" value="EnsemblFungi"/>
</dbReference>
<evidence type="ECO:0000313" key="2">
    <source>
        <dbReference type="Proteomes" id="UP000054886"/>
    </source>
</evidence>
<proteinExistence type="predicted"/>
<dbReference type="AlphaFoldDB" id="A0A0W0CDE8"/>
<accession>A0A0W0CDE8</accession>
<dbReference type="VEuPathDB" id="FungiDB:CAGL0D04950g"/>
<protein>
    <submittedName>
        <fullName evidence="1">Oleoyl-CoA acyltransferase 1</fullName>
    </submittedName>
</protein>
<dbReference type="PhylomeDB" id="A0A0W0CDE8"/>
<dbReference type="VEuPathDB" id="FungiDB:B1J91_D04950g"/>